<evidence type="ECO:0000313" key="2">
    <source>
        <dbReference type="EMBL" id="SFR55352.1"/>
    </source>
</evidence>
<accession>A0A1I6HLM3</accession>
<gene>
    <name evidence="2" type="ORF">SAMN04490243_2878</name>
</gene>
<protein>
    <recommendedName>
        <fullName evidence="4">Curli production assembly/transport component CsgG</fullName>
    </recommendedName>
</protein>
<dbReference type="EMBL" id="FOYQ01000002">
    <property type="protein sequence ID" value="SFR55352.1"/>
    <property type="molecule type" value="Genomic_DNA"/>
</dbReference>
<reference evidence="2 3" key="1">
    <citation type="submission" date="2016-10" db="EMBL/GenBank/DDBJ databases">
        <authorList>
            <person name="de Groot N.N."/>
        </authorList>
    </citation>
    <scope>NUCLEOTIDE SEQUENCE [LARGE SCALE GENOMIC DNA]</scope>
    <source>
        <strain evidence="2 3">DSM 21019</strain>
    </source>
</reference>
<evidence type="ECO:0008006" key="4">
    <source>
        <dbReference type="Google" id="ProtNLM"/>
    </source>
</evidence>
<keyword evidence="3" id="KW-1185">Reference proteome</keyword>
<dbReference type="RefSeq" id="WP_092983400.1">
    <property type="nucleotide sequence ID" value="NZ_FOYQ01000002.1"/>
</dbReference>
<dbReference type="STRING" id="400055.SAMN04490243_2878"/>
<evidence type="ECO:0000256" key="1">
    <source>
        <dbReference type="SAM" id="SignalP"/>
    </source>
</evidence>
<feature type="signal peptide" evidence="1">
    <location>
        <begin position="1"/>
        <end position="19"/>
    </location>
</feature>
<name>A0A1I6HLM3_9FLAO</name>
<proteinExistence type="predicted"/>
<evidence type="ECO:0000313" key="3">
    <source>
        <dbReference type="Proteomes" id="UP000199534"/>
    </source>
</evidence>
<dbReference type="Proteomes" id="UP000199534">
    <property type="component" value="Unassembled WGS sequence"/>
</dbReference>
<sequence length="210" mass="23967">MIRLFFLVLFSSSVAFSQASSKYYDLDDSILNDLEINKQKDDMAQFSSDGLSYFIFFNNEIKRFTSPDFPDSPEIETLLDTTSTLMRNVCHCQLKNDTIFVRGGIFYGGGIGYEIKLTKKDFDGKIIIASNSKIYKKSDSNKYAKEIYLESMKQSLKLYEKPVFRLGSIVRGKVILTSKAYLKKSSEGSIRDQSFMKVLFECALSEYAGF</sequence>
<organism evidence="2 3">
    <name type="scientific">Robiginitalea myxolifaciens</name>
    <dbReference type="NCBI Taxonomy" id="400055"/>
    <lineage>
        <taxon>Bacteria</taxon>
        <taxon>Pseudomonadati</taxon>
        <taxon>Bacteroidota</taxon>
        <taxon>Flavobacteriia</taxon>
        <taxon>Flavobacteriales</taxon>
        <taxon>Flavobacteriaceae</taxon>
        <taxon>Robiginitalea</taxon>
    </lineage>
</organism>
<feature type="chain" id="PRO_5011601760" description="Curli production assembly/transport component CsgG" evidence="1">
    <location>
        <begin position="20"/>
        <end position="210"/>
    </location>
</feature>
<dbReference type="AlphaFoldDB" id="A0A1I6HLM3"/>
<keyword evidence="1" id="KW-0732">Signal</keyword>